<reference evidence="2 3" key="1">
    <citation type="submission" date="2024-08" db="EMBL/GenBank/DDBJ databases">
        <authorList>
            <person name="Cucini C."/>
            <person name="Frati F."/>
        </authorList>
    </citation>
    <scope>NUCLEOTIDE SEQUENCE [LARGE SCALE GENOMIC DNA]</scope>
</reference>
<organism evidence="2 3">
    <name type="scientific">Orchesella dallaii</name>
    <dbReference type="NCBI Taxonomy" id="48710"/>
    <lineage>
        <taxon>Eukaryota</taxon>
        <taxon>Metazoa</taxon>
        <taxon>Ecdysozoa</taxon>
        <taxon>Arthropoda</taxon>
        <taxon>Hexapoda</taxon>
        <taxon>Collembola</taxon>
        <taxon>Entomobryomorpha</taxon>
        <taxon>Entomobryoidea</taxon>
        <taxon>Orchesellidae</taxon>
        <taxon>Orchesellinae</taxon>
        <taxon>Orchesella</taxon>
    </lineage>
</organism>
<dbReference type="EMBL" id="CAXLJM020000058">
    <property type="protein sequence ID" value="CAL8119326.1"/>
    <property type="molecule type" value="Genomic_DNA"/>
</dbReference>
<keyword evidence="3" id="KW-1185">Reference proteome</keyword>
<feature type="transmembrane region" description="Helical" evidence="1">
    <location>
        <begin position="109"/>
        <end position="131"/>
    </location>
</feature>
<keyword evidence="1" id="KW-1133">Transmembrane helix</keyword>
<gene>
    <name evidence="2" type="ORF">ODALV1_LOCUS18500</name>
</gene>
<sequence length="170" mass="18567">MTPAAAENHDDVELLEKLPSNRPNEVGKSTELSGKIDNITTLSETPNTIMQEPPYNYGKDVEITGNQNSGIAINFSMESNDVGKTNISNSQDPEVPSIQEKKIMSADDMYLRMIFSMCIVALMFIIISIIFCLSDCLPAYSTPSETPSTSAPAVTFRNDPANPQVAMQIT</sequence>
<evidence type="ECO:0000256" key="1">
    <source>
        <dbReference type="SAM" id="Phobius"/>
    </source>
</evidence>
<name>A0ABP1R452_9HEXA</name>
<keyword evidence="1" id="KW-0472">Membrane</keyword>
<evidence type="ECO:0000313" key="2">
    <source>
        <dbReference type="EMBL" id="CAL8119326.1"/>
    </source>
</evidence>
<accession>A0ABP1R452</accession>
<evidence type="ECO:0000313" key="3">
    <source>
        <dbReference type="Proteomes" id="UP001642540"/>
    </source>
</evidence>
<comment type="caution">
    <text evidence="2">The sequence shown here is derived from an EMBL/GenBank/DDBJ whole genome shotgun (WGS) entry which is preliminary data.</text>
</comment>
<protein>
    <submittedName>
        <fullName evidence="2">Uncharacterized protein</fullName>
    </submittedName>
</protein>
<dbReference type="Proteomes" id="UP001642540">
    <property type="component" value="Unassembled WGS sequence"/>
</dbReference>
<keyword evidence="1" id="KW-0812">Transmembrane</keyword>
<proteinExistence type="predicted"/>